<organism evidence="3 4">
    <name type="scientific">Piedraia hortae CBS 480.64</name>
    <dbReference type="NCBI Taxonomy" id="1314780"/>
    <lineage>
        <taxon>Eukaryota</taxon>
        <taxon>Fungi</taxon>
        <taxon>Dikarya</taxon>
        <taxon>Ascomycota</taxon>
        <taxon>Pezizomycotina</taxon>
        <taxon>Dothideomycetes</taxon>
        <taxon>Dothideomycetidae</taxon>
        <taxon>Capnodiales</taxon>
        <taxon>Piedraiaceae</taxon>
        <taxon>Piedraia</taxon>
    </lineage>
</organism>
<proteinExistence type="inferred from homology"/>
<dbReference type="AlphaFoldDB" id="A0A6A7C2H3"/>
<comment type="pathway">
    <text evidence="1">tRNA modification; 5-methoxycarbonylmethyl-2-thiouridine-tRNA biosynthesis.</text>
</comment>
<dbReference type="PANTHER" id="PTHR16184">
    <property type="entry name" value="ELONGATOR COMPLEX PROTEIN 6"/>
    <property type="match status" value="1"/>
</dbReference>
<evidence type="ECO:0000313" key="3">
    <source>
        <dbReference type="EMBL" id="KAF2861472.1"/>
    </source>
</evidence>
<evidence type="ECO:0008006" key="5">
    <source>
        <dbReference type="Google" id="ProtNLM"/>
    </source>
</evidence>
<reference evidence="3" key="1">
    <citation type="journal article" date="2020" name="Stud. Mycol.">
        <title>101 Dothideomycetes genomes: a test case for predicting lifestyles and emergence of pathogens.</title>
        <authorList>
            <person name="Haridas S."/>
            <person name="Albert R."/>
            <person name="Binder M."/>
            <person name="Bloem J."/>
            <person name="Labutti K."/>
            <person name="Salamov A."/>
            <person name="Andreopoulos B."/>
            <person name="Baker S."/>
            <person name="Barry K."/>
            <person name="Bills G."/>
            <person name="Bluhm B."/>
            <person name="Cannon C."/>
            <person name="Castanera R."/>
            <person name="Culley D."/>
            <person name="Daum C."/>
            <person name="Ezra D."/>
            <person name="Gonzalez J."/>
            <person name="Henrissat B."/>
            <person name="Kuo A."/>
            <person name="Liang C."/>
            <person name="Lipzen A."/>
            <person name="Lutzoni F."/>
            <person name="Magnuson J."/>
            <person name="Mondo S."/>
            <person name="Nolan M."/>
            <person name="Ohm R."/>
            <person name="Pangilinan J."/>
            <person name="Park H.-J."/>
            <person name="Ramirez L."/>
            <person name="Alfaro M."/>
            <person name="Sun H."/>
            <person name="Tritt A."/>
            <person name="Yoshinaga Y."/>
            <person name="Zwiers L.-H."/>
            <person name="Turgeon B."/>
            <person name="Goodwin S."/>
            <person name="Spatafora J."/>
            <person name="Crous P."/>
            <person name="Grigoriev I."/>
        </authorList>
    </citation>
    <scope>NUCLEOTIDE SEQUENCE</scope>
    <source>
        <strain evidence="3">CBS 480.64</strain>
    </source>
</reference>
<dbReference type="InterPro" id="IPR027417">
    <property type="entry name" value="P-loop_NTPase"/>
</dbReference>
<protein>
    <recommendedName>
        <fullName evidence="5">Elongator complex protein 6</fullName>
    </recommendedName>
</protein>
<dbReference type="UniPathway" id="UPA00988"/>
<dbReference type="Proteomes" id="UP000799421">
    <property type="component" value="Unassembled WGS sequence"/>
</dbReference>
<dbReference type="OrthoDB" id="9995306at2759"/>
<comment type="similarity">
    <text evidence="2">Belongs to the ELP6 family.</text>
</comment>
<evidence type="ECO:0000313" key="4">
    <source>
        <dbReference type="Proteomes" id="UP000799421"/>
    </source>
</evidence>
<dbReference type="Gene3D" id="3.40.50.300">
    <property type="entry name" value="P-loop containing nucleotide triphosphate hydrolases"/>
    <property type="match status" value="1"/>
</dbReference>
<gene>
    <name evidence="3" type="ORF">K470DRAFT_281495</name>
</gene>
<evidence type="ECO:0000256" key="1">
    <source>
        <dbReference type="ARBA" id="ARBA00005043"/>
    </source>
</evidence>
<name>A0A6A7C2H3_9PEZI</name>
<dbReference type="GO" id="GO:0033588">
    <property type="term" value="C:elongator holoenzyme complex"/>
    <property type="evidence" value="ECO:0007669"/>
    <property type="project" value="InterPro"/>
</dbReference>
<dbReference type="InterPro" id="IPR018627">
    <property type="entry name" value="ELP6"/>
</dbReference>
<dbReference type="GO" id="GO:0002098">
    <property type="term" value="P:tRNA wobble uridine modification"/>
    <property type="evidence" value="ECO:0007669"/>
    <property type="project" value="InterPro"/>
</dbReference>
<accession>A0A6A7C2H3</accession>
<keyword evidence="4" id="KW-1185">Reference proteome</keyword>
<evidence type="ECO:0000256" key="2">
    <source>
        <dbReference type="ARBA" id="ARBA00008837"/>
    </source>
</evidence>
<sequence length="263" mass="28517">MASRSHNYVPTALEPYLRIQPRGSLTLLTDTLECCGSWLATKFARVLLGAQVDGVETGLVIVSFVRDEHHWSNELRRTTGIDSTKLVRSGRLVIVDSTSKQALTDWDVAVRQANANASDSGKRVVNVLLDNPDVLLALGLANAASLSSFVLQMRSLAYTVIITCAADQPLLAAALAPPGHMDVPLETQCASFVVQQAHVARWVLSVRQLETGAAHDVSGVLRITRGGGDYGLYEVEGEMAELEMLFLIQRDGTARVFERGEST</sequence>
<dbReference type="EMBL" id="MU005972">
    <property type="protein sequence ID" value="KAF2861472.1"/>
    <property type="molecule type" value="Genomic_DNA"/>
</dbReference>
<dbReference type="PANTHER" id="PTHR16184:SF6">
    <property type="entry name" value="ELONGATOR COMPLEX PROTEIN 6"/>
    <property type="match status" value="1"/>
</dbReference>